<keyword evidence="4" id="KW-1185">Reference proteome</keyword>
<dbReference type="AlphaFoldDB" id="A0A3P1VEV6"/>
<keyword evidence="1" id="KW-0472">Membrane</keyword>
<organism evidence="3 4">
    <name type="scientific">Streptococcus minor</name>
    <dbReference type="NCBI Taxonomy" id="229549"/>
    <lineage>
        <taxon>Bacteria</taxon>
        <taxon>Bacillati</taxon>
        <taxon>Bacillota</taxon>
        <taxon>Bacilli</taxon>
        <taxon>Lactobacillales</taxon>
        <taxon>Streptococcaceae</taxon>
        <taxon>Streptococcus</taxon>
    </lineage>
</organism>
<accession>A0A3P1VEV6</accession>
<feature type="transmembrane region" description="Helical" evidence="1">
    <location>
        <begin position="266"/>
        <end position="290"/>
    </location>
</feature>
<reference evidence="3 4" key="1">
    <citation type="submission" date="2018-11" db="EMBL/GenBank/DDBJ databases">
        <title>Genomes From Bacteria Associated with the Canine Oral Cavity: a Test Case for Automated Genome-Based Taxonomic Assignment.</title>
        <authorList>
            <person name="Coil D.A."/>
            <person name="Jospin G."/>
            <person name="Darling A.E."/>
            <person name="Wallis C."/>
            <person name="Davis I.J."/>
            <person name="Harris S."/>
            <person name="Eisen J.A."/>
            <person name="Holcombe L.J."/>
            <person name="O'Flynn C."/>
        </authorList>
    </citation>
    <scope>NUCLEOTIDE SEQUENCE [LARGE SCALE GENOMIC DNA]</scope>
    <source>
        <strain evidence="3 4">OH4621_COT-116</strain>
    </source>
</reference>
<dbReference type="STRING" id="1123309.GCA_000377005_01284"/>
<dbReference type="InterPro" id="IPR030395">
    <property type="entry name" value="GP_PDE_dom"/>
</dbReference>
<dbReference type="GO" id="GO:0008081">
    <property type="term" value="F:phosphoric diester hydrolase activity"/>
    <property type="evidence" value="ECO:0007669"/>
    <property type="project" value="InterPro"/>
</dbReference>
<evidence type="ECO:0000313" key="4">
    <source>
        <dbReference type="Proteomes" id="UP000281771"/>
    </source>
</evidence>
<dbReference type="EMBL" id="RQZA01000001">
    <property type="protein sequence ID" value="RRD32227.1"/>
    <property type="molecule type" value="Genomic_DNA"/>
</dbReference>
<gene>
    <name evidence="3" type="ORF">EII38_00385</name>
</gene>
<feature type="transmembrane region" description="Helical" evidence="1">
    <location>
        <begin position="232"/>
        <end position="254"/>
    </location>
</feature>
<feature type="transmembrane region" description="Helical" evidence="1">
    <location>
        <begin position="120"/>
        <end position="142"/>
    </location>
</feature>
<evidence type="ECO:0000259" key="2">
    <source>
        <dbReference type="PROSITE" id="PS51704"/>
    </source>
</evidence>
<dbReference type="InterPro" id="IPR018476">
    <property type="entry name" value="GlyceroP-diester-Pdiesterase_M"/>
</dbReference>
<dbReference type="PANTHER" id="PTHR46211">
    <property type="entry name" value="GLYCEROPHOSPHORYL DIESTER PHOSPHODIESTERASE"/>
    <property type="match status" value="1"/>
</dbReference>
<dbReference type="Pfam" id="PF10110">
    <property type="entry name" value="GPDPase_memb"/>
    <property type="match status" value="1"/>
</dbReference>
<protein>
    <submittedName>
        <fullName evidence="3">Glycosyltransferase</fullName>
    </submittedName>
</protein>
<keyword evidence="1" id="KW-0812">Transmembrane</keyword>
<evidence type="ECO:0000256" key="1">
    <source>
        <dbReference type="SAM" id="Phobius"/>
    </source>
</evidence>
<feature type="transmembrane region" description="Helical" evidence="1">
    <location>
        <begin position="333"/>
        <end position="356"/>
    </location>
</feature>
<proteinExistence type="predicted"/>
<sequence length="615" mass="70147">MTKTMRRVEDTKAYKGRVLWLFTKYQLLSKTILALLMYPIYHILVQFLLNSSGRTVFSSGDFISFLLSFNGIGLLLITLVMMVIFIGLDVNSFILMSALIKEGRIEVTARQMIWVSLQSLKHFLSPAGLLMMVYISLIFPLIRLGITISPMKDFQIPNFITSVIYANPLYLTLYSLVLIFLTYLSYRFIFTFHYMLIMGKSTKESFKSSAQLTKKYGFSFLKSLLKKSLMKGFMVILPLAMLFIILLGLTFWLVNADDLESTRFLLFFLLLALSEVVAVFMFLLIPLFILSITELFYDYNEKEGKTISLVFPIKASRWAPDIEHKIRLRTKSFLAVFVLVLVGMNALLSAIFTLHFESLFKTNTQMAVIAHRAGGDLGAENTIDGILEAIKEKVDWTEIDIQRTKDGAYVLNHDGDFKRVAGNPRTSNQLTLAEVKKLRVKNSFDPNKPSQPIPTIEEVVEVSKGKIGLFIELKGQTADEKMADDMVELIKNERIEQEAVLLSLDYNLITYIEQTYPEIQTGYLYYFAVGETKDLLGDYLIMEEREAIPEKVAELKSYGKKVIVWTVNTDESVDRFTSSEVDGIITDYVRKVKQGIKDQDNRSDIDIIIDAIFGT</sequence>
<feature type="transmembrane region" description="Helical" evidence="1">
    <location>
        <begin position="69"/>
        <end position="99"/>
    </location>
</feature>
<feature type="domain" description="GP-PDE" evidence="2">
    <location>
        <begin position="366"/>
        <end position="596"/>
    </location>
</feature>
<comment type="caution">
    <text evidence="3">The sequence shown here is derived from an EMBL/GenBank/DDBJ whole genome shotgun (WGS) entry which is preliminary data.</text>
</comment>
<dbReference type="PANTHER" id="PTHR46211:SF8">
    <property type="entry name" value="PHOSPHODIESTERASE"/>
    <property type="match status" value="1"/>
</dbReference>
<dbReference type="InterPro" id="IPR017946">
    <property type="entry name" value="PLC-like_Pdiesterase_TIM-brl"/>
</dbReference>
<dbReference type="Pfam" id="PF03009">
    <property type="entry name" value="GDPD"/>
    <property type="match status" value="1"/>
</dbReference>
<name>A0A3P1VEV6_9STRE</name>
<evidence type="ECO:0000313" key="3">
    <source>
        <dbReference type="EMBL" id="RRD32227.1"/>
    </source>
</evidence>
<dbReference type="RefSeq" id="WP_124775124.1">
    <property type="nucleotide sequence ID" value="NZ_RQZA01000001.1"/>
</dbReference>
<dbReference type="SUPFAM" id="SSF51695">
    <property type="entry name" value="PLC-like phosphodiesterases"/>
    <property type="match status" value="1"/>
</dbReference>
<feature type="transmembrane region" description="Helical" evidence="1">
    <location>
        <begin position="27"/>
        <end position="49"/>
    </location>
</feature>
<keyword evidence="3" id="KW-0808">Transferase</keyword>
<dbReference type="Proteomes" id="UP000281771">
    <property type="component" value="Unassembled WGS sequence"/>
</dbReference>
<dbReference type="GO" id="GO:0006629">
    <property type="term" value="P:lipid metabolic process"/>
    <property type="evidence" value="ECO:0007669"/>
    <property type="project" value="InterPro"/>
</dbReference>
<dbReference type="Gene3D" id="3.20.20.190">
    <property type="entry name" value="Phosphatidylinositol (PI) phosphodiesterase"/>
    <property type="match status" value="1"/>
</dbReference>
<keyword evidence="1" id="KW-1133">Transmembrane helix</keyword>
<dbReference type="GO" id="GO:0016740">
    <property type="term" value="F:transferase activity"/>
    <property type="evidence" value="ECO:0007669"/>
    <property type="project" value="UniProtKB-KW"/>
</dbReference>
<feature type="transmembrane region" description="Helical" evidence="1">
    <location>
        <begin position="173"/>
        <end position="197"/>
    </location>
</feature>
<dbReference type="PROSITE" id="PS51704">
    <property type="entry name" value="GP_PDE"/>
    <property type="match status" value="1"/>
</dbReference>